<name>A0ABD0KG20_9CAEN</name>
<organism evidence="2 3">
    <name type="scientific">Batillaria attramentaria</name>
    <dbReference type="NCBI Taxonomy" id="370345"/>
    <lineage>
        <taxon>Eukaryota</taxon>
        <taxon>Metazoa</taxon>
        <taxon>Spiralia</taxon>
        <taxon>Lophotrochozoa</taxon>
        <taxon>Mollusca</taxon>
        <taxon>Gastropoda</taxon>
        <taxon>Caenogastropoda</taxon>
        <taxon>Sorbeoconcha</taxon>
        <taxon>Cerithioidea</taxon>
        <taxon>Batillariidae</taxon>
        <taxon>Batillaria</taxon>
    </lineage>
</organism>
<feature type="compositionally biased region" description="Polar residues" evidence="1">
    <location>
        <begin position="417"/>
        <end position="426"/>
    </location>
</feature>
<feature type="compositionally biased region" description="Low complexity" evidence="1">
    <location>
        <begin position="427"/>
        <end position="440"/>
    </location>
</feature>
<proteinExistence type="predicted"/>
<feature type="compositionally biased region" description="Polar residues" evidence="1">
    <location>
        <begin position="393"/>
        <end position="407"/>
    </location>
</feature>
<feature type="compositionally biased region" description="Basic and acidic residues" evidence="1">
    <location>
        <begin position="1"/>
        <end position="16"/>
    </location>
</feature>
<dbReference type="EMBL" id="JACVVK020000185">
    <property type="protein sequence ID" value="KAK7485988.1"/>
    <property type="molecule type" value="Genomic_DNA"/>
</dbReference>
<feature type="region of interest" description="Disordered" evidence="1">
    <location>
        <begin position="361"/>
        <end position="477"/>
    </location>
</feature>
<dbReference type="AlphaFoldDB" id="A0ABD0KG20"/>
<gene>
    <name evidence="2" type="ORF">BaRGS_00022740</name>
</gene>
<accession>A0ABD0KG20</accession>
<evidence type="ECO:0000313" key="2">
    <source>
        <dbReference type="EMBL" id="KAK7485988.1"/>
    </source>
</evidence>
<evidence type="ECO:0000256" key="1">
    <source>
        <dbReference type="SAM" id="MobiDB-lite"/>
    </source>
</evidence>
<reference evidence="2 3" key="1">
    <citation type="journal article" date="2023" name="Sci. Data">
        <title>Genome assembly of the Korean intertidal mud-creeper Batillaria attramentaria.</title>
        <authorList>
            <person name="Patra A.K."/>
            <person name="Ho P.T."/>
            <person name="Jun S."/>
            <person name="Lee S.J."/>
            <person name="Kim Y."/>
            <person name="Won Y.J."/>
        </authorList>
    </citation>
    <scope>NUCLEOTIDE SEQUENCE [LARGE SCALE GENOMIC DNA]</scope>
    <source>
        <strain evidence="2">Wonlab-2016</strain>
    </source>
</reference>
<keyword evidence="3" id="KW-1185">Reference proteome</keyword>
<comment type="caution">
    <text evidence="2">The sequence shown here is derived from an EMBL/GenBank/DDBJ whole genome shotgun (WGS) entry which is preliminary data.</text>
</comment>
<sequence length="477" mass="53241">MDHSDWGQRGHKKTFDDLNPGYLGSAGPRKNSDPKYQLWFWHADSDRPQWEEEQDNWRAPEWVERDDGEGWDFPVTGNVHNHRRGDDVGIISTVPNNVAADDNSEESTTWNWGNGWGHIKPWWLKDDYEDKSTIKPKRWTHPTRAPRFQDDGWAGLPSKWGHGQRDREDMGWGQNSVENVAEHGNDYVDYDNHKDNHNNDDYNNVNDVVDLNQQDVDIASAVGGRKVGSTSTIRCITKDGLFNEGLVEFFCWDCYSDSPLCGDSVDTVKAAYLGKTACGNTQKCFVRNDKGVIYRGCADGWTSSVIDTNYVGCRSQEMWDRTVEWCFCTASLCNGDSMQSIKDKYQPPAFEPFKVTESMAENMTSPTTPTPVPSNTTVPFKAAKTDSDHTIQKRSTTSNADNSTVSINFHVEKDTGLPSSTSTLSKATDASTGSTTSTGDWMTVEDGSDDSRKGSGAGNVKPPSERVNGTNYRALFG</sequence>
<dbReference type="Proteomes" id="UP001519460">
    <property type="component" value="Unassembled WGS sequence"/>
</dbReference>
<evidence type="ECO:0000313" key="3">
    <source>
        <dbReference type="Proteomes" id="UP001519460"/>
    </source>
</evidence>
<protein>
    <submittedName>
        <fullName evidence="2">Uncharacterized protein</fullName>
    </submittedName>
</protein>
<feature type="region of interest" description="Disordered" evidence="1">
    <location>
        <begin position="1"/>
        <end position="31"/>
    </location>
</feature>